<keyword evidence="3" id="KW-1185">Reference proteome</keyword>
<dbReference type="RefSeq" id="WP_107755149.1">
    <property type="nucleotide sequence ID" value="NZ_QBKF01000022.1"/>
</dbReference>
<organism evidence="2 3">
    <name type="scientific">Pararhodobacter aggregans</name>
    <dbReference type="NCBI Taxonomy" id="404875"/>
    <lineage>
        <taxon>Bacteria</taxon>
        <taxon>Pseudomonadati</taxon>
        <taxon>Pseudomonadota</taxon>
        <taxon>Alphaproteobacteria</taxon>
        <taxon>Rhodobacterales</taxon>
        <taxon>Paracoccaceae</taxon>
        <taxon>Pararhodobacter</taxon>
    </lineage>
</organism>
<accession>A0A2T7UJQ7</accession>
<proteinExistence type="predicted"/>
<keyword evidence="2" id="KW-0489">Methyltransferase</keyword>
<comment type="caution">
    <text evidence="2">The sequence shown here is derived from an EMBL/GenBank/DDBJ whole genome shotgun (WGS) entry which is preliminary data.</text>
</comment>
<dbReference type="Proteomes" id="UP000244810">
    <property type="component" value="Unassembled WGS sequence"/>
</dbReference>
<dbReference type="GO" id="GO:0008168">
    <property type="term" value="F:methyltransferase activity"/>
    <property type="evidence" value="ECO:0007669"/>
    <property type="project" value="UniProtKB-KW"/>
</dbReference>
<dbReference type="GO" id="GO:0009236">
    <property type="term" value="P:cobalamin biosynthetic process"/>
    <property type="evidence" value="ECO:0007669"/>
    <property type="project" value="InterPro"/>
</dbReference>
<dbReference type="AlphaFoldDB" id="A0A2T7UJQ7"/>
<protein>
    <submittedName>
        <fullName evidence="2">Precorrin methylase</fullName>
    </submittedName>
</protein>
<dbReference type="OrthoDB" id="7475241at2"/>
<dbReference type="InterPro" id="IPR036518">
    <property type="entry name" value="CobE/GbiG_C_sf"/>
</dbReference>
<dbReference type="EMBL" id="QDDR01000021">
    <property type="protein sequence ID" value="PVE44908.1"/>
    <property type="molecule type" value="Genomic_DNA"/>
</dbReference>
<sequence>MIVAGFGFSSRATLDSLQGALAATGGAPDALATLADKASALAPLALSLNLPLIPVAGPLPETLTQSERSREARGTGSVAEACALAAAGPGAYLLGPRAVSPDRLATCALAEGGQA</sequence>
<name>A0A2T7UJQ7_9RHOB</name>
<dbReference type="Gene3D" id="3.30.420.180">
    <property type="entry name" value="CobE/GbiG C-terminal domain"/>
    <property type="match status" value="1"/>
</dbReference>
<dbReference type="InterPro" id="IPR002750">
    <property type="entry name" value="CobE/GbiG_C"/>
</dbReference>
<evidence type="ECO:0000313" key="2">
    <source>
        <dbReference type="EMBL" id="PVE44908.1"/>
    </source>
</evidence>
<reference evidence="2 3" key="1">
    <citation type="journal article" date="2011" name="Syst. Appl. Microbiol.">
        <title>Defluviimonas denitrificans gen. nov., sp. nov., and Pararhodobacter aggregans gen. nov., sp. nov., non-phototrophic Rhodobacteraceae from the biofilter of a marine aquaculture.</title>
        <authorList>
            <person name="Foesel B.U."/>
            <person name="Drake H.L."/>
            <person name="Schramm A."/>
        </authorList>
    </citation>
    <scope>NUCLEOTIDE SEQUENCE [LARGE SCALE GENOMIC DNA]</scope>
    <source>
        <strain evidence="2 3">D1-19</strain>
    </source>
</reference>
<dbReference type="SUPFAM" id="SSF159664">
    <property type="entry name" value="CobE/GbiG C-terminal domain-like"/>
    <property type="match status" value="1"/>
</dbReference>
<evidence type="ECO:0000259" key="1">
    <source>
        <dbReference type="Pfam" id="PF01890"/>
    </source>
</evidence>
<dbReference type="Pfam" id="PF01890">
    <property type="entry name" value="CbiG_C"/>
    <property type="match status" value="1"/>
</dbReference>
<evidence type="ECO:0000313" key="3">
    <source>
        <dbReference type="Proteomes" id="UP000244810"/>
    </source>
</evidence>
<keyword evidence="2" id="KW-0808">Transferase</keyword>
<gene>
    <name evidence="2" type="ORF">DDE23_24235</name>
</gene>
<dbReference type="GO" id="GO:0032259">
    <property type="term" value="P:methylation"/>
    <property type="evidence" value="ECO:0007669"/>
    <property type="project" value="UniProtKB-KW"/>
</dbReference>
<feature type="domain" description="CobE/GbiG C-terminal" evidence="1">
    <location>
        <begin position="2"/>
        <end position="110"/>
    </location>
</feature>